<proteinExistence type="predicted"/>
<keyword evidence="2" id="KW-1185">Reference proteome</keyword>
<reference evidence="1" key="1">
    <citation type="submission" date="2019-12" db="EMBL/GenBank/DDBJ databases">
        <authorList>
            <person name="Scholes J."/>
        </authorList>
    </citation>
    <scope>NUCLEOTIDE SEQUENCE</scope>
</reference>
<gene>
    <name evidence="1" type="ORF">SHERM_16328</name>
</gene>
<dbReference type="Proteomes" id="UP001153555">
    <property type="component" value="Unassembled WGS sequence"/>
</dbReference>
<name>A0A9N7MWE4_STRHE</name>
<dbReference type="AlphaFoldDB" id="A0A9N7MWE4"/>
<organism evidence="1 2">
    <name type="scientific">Striga hermonthica</name>
    <name type="common">Purple witchweed</name>
    <name type="synonym">Buchnera hermonthica</name>
    <dbReference type="NCBI Taxonomy" id="68872"/>
    <lineage>
        <taxon>Eukaryota</taxon>
        <taxon>Viridiplantae</taxon>
        <taxon>Streptophyta</taxon>
        <taxon>Embryophyta</taxon>
        <taxon>Tracheophyta</taxon>
        <taxon>Spermatophyta</taxon>
        <taxon>Magnoliopsida</taxon>
        <taxon>eudicotyledons</taxon>
        <taxon>Gunneridae</taxon>
        <taxon>Pentapetalae</taxon>
        <taxon>asterids</taxon>
        <taxon>lamiids</taxon>
        <taxon>Lamiales</taxon>
        <taxon>Orobanchaceae</taxon>
        <taxon>Buchnereae</taxon>
        <taxon>Striga</taxon>
    </lineage>
</organism>
<comment type="caution">
    <text evidence="1">The sequence shown here is derived from an EMBL/GenBank/DDBJ whole genome shotgun (WGS) entry which is preliminary data.</text>
</comment>
<evidence type="ECO:0000313" key="1">
    <source>
        <dbReference type="EMBL" id="CAA0816462.1"/>
    </source>
</evidence>
<sequence>MSQAYVRARERARCWGGKALEGAGVRTSSRAREVLGNGWTLSAWNRLRLGTLGDENPASKPTADTPPTTFFEVTKPITIPIPNLAPMENSQSSPTKTPLHISFLEILQNRARVDRNLEGLPFDRIFGVWLNDIEILRRCMAEQRPTDINLGIVNGEL</sequence>
<evidence type="ECO:0000313" key="2">
    <source>
        <dbReference type="Proteomes" id="UP001153555"/>
    </source>
</evidence>
<dbReference type="EMBL" id="CACSLK010014277">
    <property type="protein sequence ID" value="CAA0816462.1"/>
    <property type="molecule type" value="Genomic_DNA"/>
</dbReference>
<accession>A0A9N7MWE4</accession>
<protein>
    <submittedName>
        <fullName evidence="1">Peptide-N4-(N-acetyl-beta-glucosaminyl)asparagine amidase A protein</fullName>
    </submittedName>
</protein>